<reference evidence="1 2" key="1">
    <citation type="journal article" date="2020" name="Biotechnol. Biofuels">
        <title>New insights from the biogas microbiome by comprehensive genome-resolved metagenomics of nearly 1600 species originating from multiple anaerobic digesters.</title>
        <authorList>
            <person name="Campanaro S."/>
            <person name="Treu L."/>
            <person name="Rodriguez-R L.M."/>
            <person name="Kovalovszki A."/>
            <person name="Ziels R.M."/>
            <person name="Maus I."/>
            <person name="Zhu X."/>
            <person name="Kougias P.G."/>
            <person name="Basile A."/>
            <person name="Luo G."/>
            <person name="Schluter A."/>
            <person name="Konstantinidis K.T."/>
            <person name="Angelidaki I."/>
        </authorList>
    </citation>
    <scope>NUCLEOTIDE SEQUENCE [LARGE SCALE GENOMIC DNA]</scope>
    <source>
        <strain evidence="1">AS06rmzACSIP_421</strain>
    </source>
</reference>
<gene>
    <name evidence="1" type="ORF">GX618_02480</name>
</gene>
<dbReference type="EMBL" id="JAAZAL010000092">
    <property type="protein sequence ID" value="NLE31117.1"/>
    <property type="molecule type" value="Genomic_DNA"/>
</dbReference>
<sequence>MNEIESNEGNINIYFSIQIENIVYDLFIDPDQGDKALPLGQGTLLGEDGEEISEFDIKVEEIIVKIVRFFGYKGKVSKKGISYFVEENAKGKSEMNFFGEFGFFKVDEKGNLAYETTPQS</sequence>
<organism evidence="1 2">
    <name type="scientific">Candidatus Dojkabacteria bacterium</name>
    <dbReference type="NCBI Taxonomy" id="2099670"/>
    <lineage>
        <taxon>Bacteria</taxon>
        <taxon>Candidatus Dojkabacteria</taxon>
    </lineage>
</organism>
<name>A0A847ETH2_9BACT</name>
<accession>A0A847ETH2</accession>
<proteinExistence type="predicted"/>
<protein>
    <submittedName>
        <fullName evidence="1">Uncharacterized protein</fullName>
    </submittedName>
</protein>
<evidence type="ECO:0000313" key="2">
    <source>
        <dbReference type="Proteomes" id="UP000554004"/>
    </source>
</evidence>
<dbReference type="AlphaFoldDB" id="A0A847ETH2"/>
<evidence type="ECO:0000313" key="1">
    <source>
        <dbReference type="EMBL" id="NLE31117.1"/>
    </source>
</evidence>
<comment type="caution">
    <text evidence="1">The sequence shown here is derived from an EMBL/GenBank/DDBJ whole genome shotgun (WGS) entry which is preliminary data.</text>
</comment>
<dbReference type="Proteomes" id="UP000554004">
    <property type="component" value="Unassembled WGS sequence"/>
</dbReference>